<dbReference type="InterPro" id="IPR050389">
    <property type="entry name" value="LysR-type_TF"/>
</dbReference>
<evidence type="ECO:0000313" key="11">
    <source>
        <dbReference type="EMBL" id="RXH09232.1"/>
    </source>
</evidence>
<accession>A0AAE5X527</accession>
<keyword evidence="6" id="KW-0238">DNA-binding</keyword>
<dbReference type="AlphaFoldDB" id="A0AAE5X527"/>
<evidence type="ECO:0000259" key="9">
    <source>
        <dbReference type="PROSITE" id="PS50931"/>
    </source>
</evidence>
<evidence type="ECO:0000313" key="13">
    <source>
        <dbReference type="Proteomes" id="UP000290401"/>
    </source>
</evidence>
<name>A0AAE5X527_9BRAD</name>
<sequence>MGPPIPQINRSIIMHYMKKIDHLALDGHDLELFLAVLEEGSVTAAATRLDLTQSAVSHGLNKLRRIVGDPLFAKSGRGIVATAHAQALATKARALIDEMRSFAGGVTFEPASAQLSLTIAANDFQRDLLLPRFFGHVAARVKSLNLRVIPSQSPSPAMLRENRCDLMITPLPPVGIDIVQKRLLRDHYVCYYDATMRAAPASRGFYLAARHITVVYTDNERLDFDRRLAANGFHRDIAISVPSFTGVPSFLRGSQMLASMPSLLASGVMRGFAQTRIPLASRTRMLAELPMFMVWHQRYQKDPAHRWVRSQLETVAATAAGD</sequence>
<evidence type="ECO:0000256" key="3">
    <source>
        <dbReference type="ARBA" id="ARBA00022458"/>
    </source>
</evidence>
<evidence type="ECO:0000256" key="2">
    <source>
        <dbReference type="ARBA" id="ARBA00009437"/>
    </source>
</evidence>
<dbReference type="EMBL" id="RDQZ01000026">
    <property type="protein sequence ID" value="RXH09232.1"/>
    <property type="molecule type" value="Genomic_DNA"/>
</dbReference>
<dbReference type="GO" id="GO:0003700">
    <property type="term" value="F:DNA-binding transcription factor activity"/>
    <property type="evidence" value="ECO:0007669"/>
    <property type="project" value="InterPro"/>
</dbReference>
<dbReference type="InterPro" id="IPR000847">
    <property type="entry name" value="LysR_HTH_N"/>
</dbReference>
<evidence type="ECO:0000313" key="10">
    <source>
        <dbReference type="EMBL" id="QAU48801.1"/>
    </source>
</evidence>
<reference evidence="11 13" key="2">
    <citation type="submission" date="2018-10" db="EMBL/GenBank/DDBJ databases">
        <title>Bradyrhizobium sp. nov., effective nodules isolated from peanut in China.</title>
        <authorList>
            <person name="Li Y."/>
        </authorList>
    </citation>
    <scope>NUCLEOTIDE SEQUENCE [LARGE SCALE GENOMIC DNA]</scope>
    <source>
        <strain evidence="11 13">CCBAU 53426</strain>
    </source>
</reference>
<dbReference type="PANTHER" id="PTHR30118">
    <property type="entry name" value="HTH-TYPE TRANSCRIPTIONAL REGULATOR LEUO-RELATED"/>
    <property type="match status" value="1"/>
</dbReference>
<keyword evidence="5" id="KW-0805">Transcription regulation</keyword>
<keyword evidence="4" id="KW-0678">Repressor</keyword>
<gene>
    <name evidence="11" type="ORF">EAS56_26635</name>
    <name evidence="10" type="ORF">XH91_27910</name>
</gene>
<proteinExistence type="inferred from homology"/>
<dbReference type="InterPro" id="IPR036390">
    <property type="entry name" value="WH_DNA-bd_sf"/>
</dbReference>
<reference evidence="10 12" key="1">
    <citation type="submission" date="2018-06" db="EMBL/GenBank/DDBJ databases">
        <title>Comparative genomics of rhizobia nodulating Arachis hypogaea in China.</title>
        <authorList>
            <person name="Li Y."/>
        </authorList>
    </citation>
    <scope>NUCLEOTIDE SEQUENCE [LARGE SCALE GENOMIC DNA]</scope>
    <source>
        <strain evidence="10 12">CCBAU 51670</strain>
    </source>
</reference>
<dbReference type="PRINTS" id="PR00039">
    <property type="entry name" value="HTHLYSR"/>
</dbReference>
<dbReference type="SUPFAM" id="SSF53850">
    <property type="entry name" value="Periplasmic binding protein-like II"/>
    <property type="match status" value="1"/>
</dbReference>
<dbReference type="GO" id="GO:0003677">
    <property type="term" value="F:DNA binding"/>
    <property type="evidence" value="ECO:0007669"/>
    <property type="project" value="UniProtKB-KW"/>
</dbReference>
<dbReference type="KEGG" id="bgz:XH91_27910"/>
<dbReference type="Proteomes" id="UP000288972">
    <property type="component" value="Chromosome"/>
</dbReference>
<dbReference type="InterPro" id="IPR005119">
    <property type="entry name" value="LysR_subst-bd"/>
</dbReference>
<dbReference type="PROSITE" id="PS50931">
    <property type="entry name" value="HTH_LYSR"/>
    <property type="match status" value="1"/>
</dbReference>
<dbReference type="InterPro" id="IPR036388">
    <property type="entry name" value="WH-like_DNA-bd_sf"/>
</dbReference>
<evidence type="ECO:0000256" key="6">
    <source>
        <dbReference type="ARBA" id="ARBA00023125"/>
    </source>
</evidence>
<keyword evidence="3" id="KW-0536">Nodulation</keyword>
<protein>
    <submittedName>
        <fullName evidence="10">LysR family transcriptional regulator</fullName>
    </submittedName>
</protein>
<dbReference type="Gene3D" id="1.10.10.10">
    <property type="entry name" value="Winged helix-like DNA-binding domain superfamily/Winged helix DNA-binding domain"/>
    <property type="match status" value="1"/>
</dbReference>
<evidence type="ECO:0000256" key="4">
    <source>
        <dbReference type="ARBA" id="ARBA00022491"/>
    </source>
</evidence>
<evidence type="ECO:0000256" key="5">
    <source>
        <dbReference type="ARBA" id="ARBA00023015"/>
    </source>
</evidence>
<keyword evidence="13" id="KW-1185">Reference proteome</keyword>
<evidence type="ECO:0000313" key="12">
    <source>
        <dbReference type="Proteomes" id="UP000288972"/>
    </source>
</evidence>
<organism evidence="10 12">
    <name type="scientific">Bradyrhizobium guangzhouense</name>
    <dbReference type="NCBI Taxonomy" id="1325095"/>
    <lineage>
        <taxon>Bacteria</taxon>
        <taxon>Pseudomonadati</taxon>
        <taxon>Pseudomonadota</taxon>
        <taxon>Alphaproteobacteria</taxon>
        <taxon>Hyphomicrobiales</taxon>
        <taxon>Nitrobacteraceae</taxon>
        <taxon>Bradyrhizobium</taxon>
    </lineage>
</organism>
<dbReference type="EMBL" id="CP030053">
    <property type="protein sequence ID" value="QAU48801.1"/>
    <property type="molecule type" value="Genomic_DNA"/>
</dbReference>
<keyword evidence="7" id="KW-0010">Activator</keyword>
<dbReference type="Proteomes" id="UP000290401">
    <property type="component" value="Unassembled WGS sequence"/>
</dbReference>
<dbReference type="Gene3D" id="3.40.190.10">
    <property type="entry name" value="Periplasmic binding protein-like II"/>
    <property type="match status" value="2"/>
</dbReference>
<dbReference type="SUPFAM" id="SSF46785">
    <property type="entry name" value="Winged helix' DNA-binding domain"/>
    <property type="match status" value="1"/>
</dbReference>
<comment type="function">
    <text evidence="1">NodD regulates the expression of the nodABCFE genes which encode other nodulation proteins. NodD is also a negative regulator of its own expression. Binds flavonoids as inducers.</text>
</comment>
<dbReference type="Pfam" id="PF00126">
    <property type="entry name" value="HTH_1"/>
    <property type="match status" value="1"/>
</dbReference>
<evidence type="ECO:0000256" key="1">
    <source>
        <dbReference type="ARBA" id="ARBA00003502"/>
    </source>
</evidence>
<evidence type="ECO:0000256" key="7">
    <source>
        <dbReference type="ARBA" id="ARBA00023159"/>
    </source>
</evidence>
<keyword evidence="8" id="KW-0804">Transcription</keyword>
<dbReference type="PANTHER" id="PTHR30118:SF6">
    <property type="entry name" value="HTH-TYPE TRANSCRIPTIONAL REGULATOR LEUO"/>
    <property type="match status" value="1"/>
</dbReference>
<dbReference type="InterPro" id="IPR037402">
    <property type="entry name" value="YidZ_PBP2"/>
</dbReference>
<comment type="similarity">
    <text evidence="2">Belongs to the LysR transcriptional regulatory family.</text>
</comment>
<dbReference type="Pfam" id="PF03466">
    <property type="entry name" value="LysR_substrate"/>
    <property type="match status" value="1"/>
</dbReference>
<dbReference type="CDD" id="cd08417">
    <property type="entry name" value="PBP2_Nitroaromatics_like"/>
    <property type="match status" value="1"/>
</dbReference>
<feature type="domain" description="HTH lysR-type" evidence="9">
    <location>
        <begin position="25"/>
        <end position="82"/>
    </location>
</feature>
<evidence type="ECO:0000256" key="8">
    <source>
        <dbReference type="ARBA" id="ARBA00023163"/>
    </source>
</evidence>